<accession>A0A1X1R7X7</accession>
<evidence type="ECO:0000313" key="1">
    <source>
        <dbReference type="EMBL" id="ORV00959.1"/>
    </source>
</evidence>
<proteinExistence type="predicted"/>
<keyword evidence="2" id="KW-1185">Reference proteome</keyword>
<comment type="caution">
    <text evidence="1">The sequence shown here is derived from an EMBL/GenBank/DDBJ whole genome shotgun (WGS) entry which is preliminary data.</text>
</comment>
<sequence length="63" mass="6985">MHVAAACLDLPHEWFTDEFSEHIAELLTRAIAVAPYAEVSCPHGKLTVELMCNIMPPHRDNAA</sequence>
<evidence type="ECO:0000313" key="2">
    <source>
        <dbReference type="Proteomes" id="UP000193484"/>
    </source>
</evidence>
<dbReference type="Proteomes" id="UP000193484">
    <property type="component" value="Unassembled WGS sequence"/>
</dbReference>
<dbReference type="EMBL" id="LQOJ01000048">
    <property type="protein sequence ID" value="ORV00959.1"/>
    <property type="molecule type" value="Genomic_DNA"/>
</dbReference>
<name>A0A1X1R7X7_MYCFA</name>
<gene>
    <name evidence="1" type="ORF">AWC04_14900</name>
</gene>
<dbReference type="STRING" id="1793.AWC04_14900"/>
<protein>
    <submittedName>
        <fullName evidence="1">Uncharacterized protein</fullName>
    </submittedName>
</protein>
<reference evidence="1 2" key="1">
    <citation type="submission" date="2016-01" db="EMBL/GenBank/DDBJ databases">
        <title>The new phylogeny of the genus Mycobacterium.</title>
        <authorList>
            <person name="Tarcisio F."/>
            <person name="Conor M."/>
            <person name="Antonella G."/>
            <person name="Elisabetta G."/>
            <person name="Giulia F.S."/>
            <person name="Sara T."/>
            <person name="Anna F."/>
            <person name="Clotilde B."/>
            <person name="Roberto B."/>
            <person name="Veronica D.S."/>
            <person name="Fabio R."/>
            <person name="Monica P."/>
            <person name="Olivier J."/>
            <person name="Enrico T."/>
            <person name="Nicola S."/>
        </authorList>
    </citation>
    <scope>NUCLEOTIDE SEQUENCE [LARGE SCALE GENOMIC DNA]</scope>
    <source>
        <strain evidence="1 2">DSM 44179</strain>
    </source>
</reference>
<dbReference type="AlphaFoldDB" id="A0A1X1R7X7"/>
<organism evidence="1 2">
    <name type="scientific">Mycolicibacterium fallax</name>
    <name type="common">Mycobacterium fallax</name>
    <dbReference type="NCBI Taxonomy" id="1793"/>
    <lineage>
        <taxon>Bacteria</taxon>
        <taxon>Bacillati</taxon>
        <taxon>Actinomycetota</taxon>
        <taxon>Actinomycetes</taxon>
        <taxon>Mycobacteriales</taxon>
        <taxon>Mycobacteriaceae</taxon>
        <taxon>Mycolicibacterium</taxon>
    </lineage>
</organism>